<evidence type="ECO:0000256" key="1">
    <source>
        <dbReference type="SAM" id="Phobius"/>
    </source>
</evidence>
<accession>A0ABP4S888</accession>
<evidence type="ECO:0000313" key="2">
    <source>
        <dbReference type="EMBL" id="GAA1665499.1"/>
    </source>
</evidence>
<dbReference type="PANTHER" id="PTHR37507">
    <property type="entry name" value="SPORULATION PROTEIN YDCC"/>
    <property type="match status" value="1"/>
</dbReference>
<sequence>MSPEARVTRRRALTWSAALGVPVLVGAAILVPVAASGAVDLPDKTPAELIAFAADSEVDALSGTIEQTSDLGLPDLGALAGGAASGDEATAAKLDDLLSLVTGSHTAKVYLDGADARLQVLDRLGERNVYVDGAAGTAWFVDSESKTATALPLPDGEAPDVAPTPEDMLDQALAKLDESTEVTVGTDGRVAGRDVYELIFTPRTDDTLVGELRFAIDGENGAALAASVTARGAPQPAWQVSFTQVDFTAPDPSVFAFTPGDGVQVEQLALPDRAPTAPDSDAPRPTVIGEGWSSVVELPMDAGKTLDAEQLALLDSLTTPVDGGRVLQTALVSVLLTDDGRVLAGAVPVDVLVAAGR</sequence>
<gene>
    <name evidence="2" type="ORF">GCM10009807_07020</name>
</gene>
<dbReference type="Proteomes" id="UP001500596">
    <property type="component" value="Unassembled WGS sequence"/>
</dbReference>
<keyword evidence="1" id="KW-1133">Transmembrane helix</keyword>
<keyword evidence="3" id="KW-1185">Reference proteome</keyword>
<organism evidence="2 3">
    <name type="scientific">Microbacterium lacus</name>
    <dbReference type="NCBI Taxonomy" id="415217"/>
    <lineage>
        <taxon>Bacteria</taxon>
        <taxon>Bacillati</taxon>
        <taxon>Actinomycetota</taxon>
        <taxon>Actinomycetes</taxon>
        <taxon>Micrococcales</taxon>
        <taxon>Microbacteriaceae</taxon>
        <taxon>Microbacterium</taxon>
    </lineage>
</organism>
<dbReference type="PANTHER" id="PTHR37507:SF2">
    <property type="entry name" value="SPORULATION PROTEIN YDCC"/>
    <property type="match status" value="1"/>
</dbReference>
<dbReference type="RefSeq" id="WP_344051661.1">
    <property type="nucleotide sequence ID" value="NZ_BAAAPK010000001.1"/>
</dbReference>
<dbReference type="EMBL" id="BAAAPK010000001">
    <property type="protein sequence ID" value="GAA1665499.1"/>
    <property type="molecule type" value="Genomic_DNA"/>
</dbReference>
<keyword evidence="2" id="KW-0449">Lipoprotein</keyword>
<comment type="caution">
    <text evidence="2">The sequence shown here is derived from an EMBL/GenBank/DDBJ whole genome shotgun (WGS) entry which is preliminary data.</text>
</comment>
<protein>
    <submittedName>
        <fullName evidence="2">Outer membrane lipoprotein carrier protein LolA</fullName>
    </submittedName>
</protein>
<dbReference type="PROSITE" id="PS51318">
    <property type="entry name" value="TAT"/>
    <property type="match status" value="1"/>
</dbReference>
<dbReference type="InterPro" id="IPR029046">
    <property type="entry name" value="LolA/LolB/LppX"/>
</dbReference>
<feature type="transmembrane region" description="Helical" evidence="1">
    <location>
        <begin position="12"/>
        <end position="35"/>
    </location>
</feature>
<dbReference type="SUPFAM" id="SSF89392">
    <property type="entry name" value="Prokaryotic lipoproteins and lipoprotein localization factors"/>
    <property type="match status" value="1"/>
</dbReference>
<keyword evidence="1" id="KW-0812">Transmembrane</keyword>
<evidence type="ECO:0000313" key="3">
    <source>
        <dbReference type="Proteomes" id="UP001500596"/>
    </source>
</evidence>
<dbReference type="InterPro" id="IPR052944">
    <property type="entry name" value="Sporulation_related"/>
</dbReference>
<reference evidence="3" key="1">
    <citation type="journal article" date="2019" name="Int. J. Syst. Evol. Microbiol.">
        <title>The Global Catalogue of Microorganisms (GCM) 10K type strain sequencing project: providing services to taxonomists for standard genome sequencing and annotation.</title>
        <authorList>
            <consortium name="The Broad Institute Genomics Platform"/>
            <consortium name="The Broad Institute Genome Sequencing Center for Infectious Disease"/>
            <person name="Wu L."/>
            <person name="Ma J."/>
        </authorList>
    </citation>
    <scope>NUCLEOTIDE SEQUENCE [LARGE SCALE GENOMIC DNA]</scope>
    <source>
        <strain evidence="3">JCM 15575</strain>
    </source>
</reference>
<dbReference type="InterPro" id="IPR006311">
    <property type="entry name" value="TAT_signal"/>
</dbReference>
<keyword evidence="1" id="KW-0472">Membrane</keyword>
<proteinExistence type="predicted"/>
<dbReference type="Gene3D" id="2.50.20.10">
    <property type="entry name" value="Lipoprotein localisation LolA/LolB/LppX"/>
    <property type="match status" value="1"/>
</dbReference>
<name>A0ABP4S888_9MICO</name>